<keyword evidence="3" id="KW-1185">Reference proteome</keyword>
<evidence type="ECO:0000259" key="1">
    <source>
        <dbReference type="PROSITE" id="PS51186"/>
    </source>
</evidence>
<protein>
    <submittedName>
        <fullName evidence="2">GNAT family N-acetyltransferase</fullName>
    </submittedName>
</protein>
<dbReference type="EMBL" id="SZPT01000002">
    <property type="protein sequence ID" value="TKI47914.1"/>
    <property type="molecule type" value="Genomic_DNA"/>
</dbReference>
<dbReference type="PANTHER" id="PTHR43328">
    <property type="entry name" value="ACETYLTRANSFERASE-RELATED"/>
    <property type="match status" value="1"/>
</dbReference>
<evidence type="ECO:0000313" key="3">
    <source>
        <dbReference type="Proteomes" id="UP000308330"/>
    </source>
</evidence>
<dbReference type="Gene3D" id="3.40.630.30">
    <property type="match status" value="1"/>
</dbReference>
<dbReference type="Pfam" id="PF00583">
    <property type="entry name" value="Acetyltransf_1"/>
    <property type="match status" value="1"/>
</dbReference>
<dbReference type="PANTHER" id="PTHR43328:SF1">
    <property type="entry name" value="N-ACETYLTRANSFERASE DOMAIN-CONTAINING PROTEIN"/>
    <property type="match status" value="1"/>
</dbReference>
<dbReference type="InterPro" id="IPR016181">
    <property type="entry name" value="Acyl_CoA_acyltransferase"/>
</dbReference>
<dbReference type="Proteomes" id="UP000308330">
    <property type="component" value="Unassembled WGS sequence"/>
</dbReference>
<dbReference type="SUPFAM" id="SSF55729">
    <property type="entry name" value="Acyl-CoA N-acyltransferases (Nat)"/>
    <property type="match status" value="1"/>
</dbReference>
<feature type="domain" description="N-acetyltransferase" evidence="1">
    <location>
        <begin position="2"/>
        <end position="146"/>
    </location>
</feature>
<gene>
    <name evidence="2" type="ORF">FC748_09720</name>
</gene>
<name>A0ABY2SYI3_9BACI</name>
<dbReference type="RefSeq" id="WP_108030427.1">
    <property type="nucleotide sequence ID" value="NZ_PYUE01000004.1"/>
</dbReference>
<sequence length="149" mass="17412">MIRLEKVNPNNYQEVFGLELVGEQQNFVSSNMKSLAQAWVFYDRAQPYAIYNDDTIVGFIMFDYRIENRKVEIWRFMLGSAHQGKGYGKEALNKAIEFLKQENLFDYIQINYVEENLVAKKLYQKVGFSETGEMEGNEVVMKLSLVQVQ</sequence>
<organism evidence="2 3">
    <name type="scientific">Lysinibacillus tabacifolii</name>
    <dbReference type="NCBI Taxonomy" id="1173107"/>
    <lineage>
        <taxon>Bacteria</taxon>
        <taxon>Bacillati</taxon>
        <taxon>Bacillota</taxon>
        <taxon>Bacilli</taxon>
        <taxon>Bacillales</taxon>
        <taxon>Bacillaceae</taxon>
        <taxon>Lysinibacillus</taxon>
    </lineage>
</organism>
<dbReference type="CDD" id="cd04301">
    <property type="entry name" value="NAT_SF"/>
    <property type="match status" value="1"/>
</dbReference>
<dbReference type="InterPro" id="IPR000182">
    <property type="entry name" value="GNAT_dom"/>
</dbReference>
<evidence type="ECO:0000313" key="2">
    <source>
        <dbReference type="EMBL" id="TKI47914.1"/>
    </source>
</evidence>
<proteinExistence type="predicted"/>
<accession>A0ABY2SYI3</accession>
<comment type="caution">
    <text evidence="2">The sequence shown here is derived from an EMBL/GenBank/DDBJ whole genome shotgun (WGS) entry which is preliminary data.</text>
</comment>
<dbReference type="PROSITE" id="PS51186">
    <property type="entry name" value="GNAT"/>
    <property type="match status" value="1"/>
</dbReference>
<reference evidence="2 3" key="1">
    <citation type="submission" date="2019-04" db="EMBL/GenBank/DDBJ databases">
        <title>Lysinibacillus genome sequencing.</title>
        <authorList>
            <person name="Dunlap C."/>
        </authorList>
    </citation>
    <scope>NUCLEOTIDE SEQUENCE [LARGE SCALE GENOMIC DNA]</scope>
    <source>
        <strain evidence="2 3">KCTC 33042</strain>
    </source>
</reference>